<dbReference type="Proteomes" id="UP000188586">
    <property type="component" value="Unassembled WGS sequence"/>
</dbReference>
<sequence length="91" mass="9688">MSSGPGGGGENFARSPESRDGAGWGLERWSGGEGASDREKLLHSFAEKGVPVFVSSGRRPRGACARALHTRTDCWLQTTLSRQACYGPAIH</sequence>
<name>A0A1V3SUM0_9BACT</name>
<accession>A0A1V3SUM0</accession>
<gene>
    <name evidence="2" type="ORF">BOX24_07195</name>
</gene>
<feature type="region of interest" description="Disordered" evidence="1">
    <location>
        <begin position="1"/>
        <end position="35"/>
    </location>
</feature>
<proteinExistence type="predicted"/>
<evidence type="ECO:0000313" key="2">
    <source>
        <dbReference type="EMBL" id="OOH72170.1"/>
    </source>
</evidence>
<dbReference type="RefSeq" id="WP_077304333.1">
    <property type="nucleotide sequence ID" value="NZ_MPOJ01000015.1"/>
</dbReference>
<protein>
    <submittedName>
        <fullName evidence="2">Uncharacterized protein</fullName>
    </submittedName>
</protein>
<evidence type="ECO:0000313" key="3">
    <source>
        <dbReference type="Proteomes" id="UP000188586"/>
    </source>
</evidence>
<dbReference type="EMBL" id="MPOJ01000015">
    <property type="protein sequence ID" value="OOH72170.1"/>
    <property type="molecule type" value="Genomic_DNA"/>
</dbReference>
<evidence type="ECO:0000256" key="1">
    <source>
        <dbReference type="SAM" id="MobiDB-lite"/>
    </source>
</evidence>
<reference evidence="2 3" key="1">
    <citation type="submission" date="2016-11" db="EMBL/GenBank/DDBJ databases">
        <title>Comparative genomics of co-occurring bacteria in distinct bioleaching systems unravels niche-specific adaptation.</title>
        <authorList>
            <person name="Zhang X."/>
            <person name="Liu X."/>
            <person name="Yin H."/>
        </authorList>
    </citation>
    <scope>NUCLEOTIDE SEQUENCE [LARGE SCALE GENOMIC DNA]</scope>
    <source>
        <strain evidence="2 3">DX</strain>
    </source>
</reference>
<organism evidence="2 3">
    <name type="scientific">Leptospirillum ferriphilum</name>
    <dbReference type="NCBI Taxonomy" id="178606"/>
    <lineage>
        <taxon>Bacteria</taxon>
        <taxon>Pseudomonadati</taxon>
        <taxon>Nitrospirota</taxon>
        <taxon>Nitrospiria</taxon>
        <taxon>Nitrospirales</taxon>
        <taxon>Nitrospiraceae</taxon>
        <taxon>Leptospirillum</taxon>
    </lineage>
</organism>
<dbReference type="AlphaFoldDB" id="A0A1V3SUM0"/>
<feature type="compositionally biased region" description="Gly residues" evidence="1">
    <location>
        <begin position="1"/>
        <end position="10"/>
    </location>
</feature>
<comment type="caution">
    <text evidence="2">The sequence shown here is derived from an EMBL/GenBank/DDBJ whole genome shotgun (WGS) entry which is preliminary data.</text>
</comment>